<dbReference type="Gene3D" id="1.10.1740.10">
    <property type="match status" value="1"/>
</dbReference>
<dbReference type="EMBL" id="CP134494">
    <property type="protein sequence ID" value="WNF23415.1"/>
    <property type="molecule type" value="Genomic_DNA"/>
</dbReference>
<evidence type="ECO:0000259" key="6">
    <source>
        <dbReference type="Pfam" id="PF08281"/>
    </source>
</evidence>
<evidence type="ECO:0000313" key="8">
    <source>
        <dbReference type="Proteomes" id="UP001303324"/>
    </source>
</evidence>
<feature type="domain" description="RNA polymerase sigma-70 region 2" evidence="5">
    <location>
        <begin position="23"/>
        <end position="88"/>
    </location>
</feature>
<name>A0ABY9VIA8_9BACI</name>
<sequence length="177" mass="20643">MDTVFLVRKAQEGSDEAFEELISGVRGKLYRTAYSYVRNEHDALDIYQEAIYKAYTSLKSLKNPQSFESWIIKILVFKAIDFIRKESRHFPADNIDSFGQAFLSGNSDHSDQSMDLFKAFEYLDPHYKTIILLRYYHDLSVKQIASMLDCPEGSVKSCLHRAKKELRPILKEGYFYE</sequence>
<keyword evidence="4" id="KW-0804">Transcription</keyword>
<evidence type="ECO:0000256" key="3">
    <source>
        <dbReference type="ARBA" id="ARBA00023082"/>
    </source>
</evidence>
<keyword evidence="2" id="KW-0805">Transcription regulation</keyword>
<dbReference type="InterPro" id="IPR013249">
    <property type="entry name" value="RNA_pol_sigma70_r4_t2"/>
</dbReference>
<accession>A0ABY9VIA8</accession>
<evidence type="ECO:0000259" key="5">
    <source>
        <dbReference type="Pfam" id="PF04542"/>
    </source>
</evidence>
<keyword evidence="8" id="KW-1185">Reference proteome</keyword>
<evidence type="ECO:0000256" key="4">
    <source>
        <dbReference type="ARBA" id="ARBA00023163"/>
    </source>
</evidence>
<reference evidence="7 8" key="1">
    <citation type="submission" date="2023-09" db="EMBL/GenBank/DDBJ databases">
        <title>Microbial mechanism of fulvic acid promoting antimony reduction mineralization in rice fields.</title>
        <authorList>
            <person name="Chen G."/>
            <person name="Lan J."/>
        </authorList>
    </citation>
    <scope>NUCLEOTIDE SEQUENCE [LARGE SCALE GENOMIC DNA]</scope>
    <source>
        <strain evidence="7 8">PS1</strain>
    </source>
</reference>
<dbReference type="InterPro" id="IPR013325">
    <property type="entry name" value="RNA_pol_sigma_r2"/>
</dbReference>
<dbReference type="InterPro" id="IPR007627">
    <property type="entry name" value="RNA_pol_sigma70_r2"/>
</dbReference>
<dbReference type="InterPro" id="IPR039425">
    <property type="entry name" value="RNA_pol_sigma-70-like"/>
</dbReference>
<comment type="similarity">
    <text evidence="1">Belongs to the sigma-70 factor family. ECF subfamily.</text>
</comment>
<keyword evidence="3" id="KW-0731">Sigma factor</keyword>
<dbReference type="Pfam" id="PF04542">
    <property type="entry name" value="Sigma70_r2"/>
    <property type="match status" value="1"/>
</dbReference>
<evidence type="ECO:0000256" key="1">
    <source>
        <dbReference type="ARBA" id="ARBA00010641"/>
    </source>
</evidence>
<evidence type="ECO:0000313" key="7">
    <source>
        <dbReference type="EMBL" id="WNF23415.1"/>
    </source>
</evidence>
<dbReference type="Gene3D" id="1.10.10.10">
    <property type="entry name" value="Winged helix-like DNA-binding domain superfamily/Winged helix DNA-binding domain"/>
    <property type="match status" value="1"/>
</dbReference>
<dbReference type="SUPFAM" id="SSF88946">
    <property type="entry name" value="Sigma2 domain of RNA polymerase sigma factors"/>
    <property type="match status" value="1"/>
</dbReference>
<feature type="domain" description="RNA polymerase sigma factor 70 region 4 type 2" evidence="6">
    <location>
        <begin position="116"/>
        <end position="166"/>
    </location>
</feature>
<dbReference type="SUPFAM" id="SSF88659">
    <property type="entry name" value="Sigma3 and sigma4 domains of RNA polymerase sigma factors"/>
    <property type="match status" value="1"/>
</dbReference>
<dbReference type="Proteomes" id="UP001303324">
    <property type="component" value="Chromosome"/>
</dbReference>
<organism evidence="7 8">
    <name type="scientific">Mesobacillus jeotgali</name>
    <dbReference type="NCBI Taxonomy" id="129985"/>
    <lineage>
        <taxon>Bacteria</taxon>
        <taxon>Bacillati</taxon>
        <taxon>Bacillota</taxon>
        <taxon>Bacilli</taxon>
        <taxon>Bacillales</taxon>
        <taxon>Bacillaceae</taxon>
        <taxon>Mesobacillus</taxon>
    </lineage>
</organism>
<evidence type="ECO:0000256" key="2">
    <source>
        <dbReference type="ARBA" id="ARBA00023015"/>
    </source>
</evidence>
<dbReference type="InterPro" id="IPR014284">
    <property type="entry name" value="RNA_pol_sigma-70_dom"/>
</dbReference>
<dbReference type="Pfam" id="PF08281">
    <property type="entry name" value="Sigma70_r4_2"/>
    <property type="match status" value="1"/>
</dbReference>
<dbReference type="RefSeq" id="WP_311073720.1">
    <property type="nucleotide sequence ID" value="NZ_CP134494.1"/>
</dbReference>
<dbReference type="InterPro" id="IPR036388">
    <property type="entry name" value="WH-like_DNA-bd_sf"/>
</dbReference>
<protein>
    <submittedName>
        <fullName evidence="7">Sigma-70 family RNA polymerase sigma factor</fullName>
    </submittedName>
</protein>
<gene>
    <name evidence="7" type="ORF">RH061_02580</name>
</gene>
<dbReference type="PANTHER" id="PTHR43133:SF51">
    <property type="entry name" value="RNA POLYMERASE SIGMA FACTOR"/>
    <property type="match status" value="1"/>
</dbReference>
<dbReference type="NCBIfam" id="TIGR02937">
    <property type="entry name" value="sigma70-ECF"/>
    <property type="match status" value="1"/>
</dbReference>
<dbReference type="InterPro" id="IPR013324">
    <property type="entry name" value="RNA_pol_sigma_r3/r4-like"/>
</dbReference>
<dbReference type="CDD" id="cd06171">
    <property type="entry name" value="Sigma70_r4"/>
    <property type="match status" value="1"/>
</dbReference>
<proteinExistence type="inferred from homology"/>
<dbReference type="PANTHER" id="PTHR43133">
    <property type="entry name" value="RNA POLYMERASE ECF-TYPE SIGMA FACTO"/>
    <property type="match status" value="1"/>
</dbReference>